<feature type="transmembrane region" description="Helical" evidence="1">
    <location>
        <begin position="250"/>
        <end position="275"/>
    </location>
</feature>
<feature type="transmembrane region" description="Helical" evidence="1">
    <location>
        <begin position="287"/>
        <end position="311"/>
    </location>
</feature>
<dbReference type="EMBL" id="HG937516">
    <property type="protein sequence ID" value="CDN40306.1"/>
    <property type="molecule type" value="Genomic_DNA"/>
</dbReference>
<feature type="transmembrane region" description="Helical" evidence="1">
    <location>
        <begin position="198"/>
        <end position="219"/>
    </location>
</feature>
<organism evidence="2 3">
    <name type="scientific">Mycoplasma amphoriforme A39</name>
    <dbReference type="NCBI Taxonomy" id="572419"/>
    <lineage>
        <taxon>Bacteria</taxon>
        <taxon>Bacillati</taxon>
        <taxon>Mycoplasmatota</taxon>
        <taxon>Mollicutes</taxon>
        <taxon>Mycoplasmataceae</taxon>
        <taxon>Mycoplasma</taxon>
    </lineage>
</organism>
<feature type="transmembrane region" description="Helical" evidence="1">
    <location>
        <begin position="154"/>
        <end position="177"/>
    </location>
</feature>
<evidence type="ECO:0000313" key="3">
    <source>
        <dbReference type="Proteomes" id="UP000261764"/>
    </source>
</evidence>
<feature type="transmembrane region" description="Helical" evidence="1">
    <location>
        <begin position="420"/>
        <end position="442"/>
    </location>
</feature>
<dbReference type="KEGG" id="mamp:MAMA39_01830"/>
<proteinExistence type="predicted"/>
<keyword evidence="1" id="KW-0812">Transmembrane</keyword>
<feature type="transmembrane region" description="Helical" evidence="1">
    <location>
        <begin position="88"/>
        <end position="108"/>
    </location>
</feature>
<evidence type="ECO:0000313" key="2">
    <source>
        <dbReference type="EMBL" id="CDN40306.1"/>
    </source>
</evidence>
<dbReference type="AlphaFoldDB" id="A0A292II84"/>
<keyword evidence="3" id="KW-1185">Reference proteome</keyword>
<feature type="transmembrane region" description="Helical" evidence="1">
    <location>
        <begin position="37"/>
        <end position="56"/>
    </location>
</feature>
<evidence type="ECO:0000256" key="1">
    <source>
        <dbReference type="SAM" id="Phobius"/>
    </source>
</evidence>
<protein>
    <recommendedName>
        <fullName evidence="4">Transmembrane protein</fullName>
    </recommendedName>
</protein>
<reference evidence="2 3" key="1">
    <citation type="journal article" date="2015" name="Clin. Infect. Dis.">
        <title>Genomic Investigations unmask Mycoplasma amphoriforme, a new respiratory pathogen.</title>
        <authorList>
            <person name="Gillespie S.H."/>
            <person name="Ling C.L."/>
            <person name="Oravcova K."/>
            <person name="Pinheiro M."/>
            <person name="Wells L."/>
            <person name="Bryant J.M."/>
            <person name="McHugh T.D."/>
            <person name="Bebear C."/>
            <person name="Webster D."/>
            <person name="Harris S.R."/>
            <person name="Seth-Smith H.M."/>
            <person name="Thomson N.R."/>
        </authorList>
    </citation>
    <scope>NUCLEOTIDE SEQUENCE [LARGE SCALE GENOMIC DNA]</scope>
    <source>
        <strain evidence="2 3">A39</strain>
    </source>
</reference>
<sequence>MSKFSYQNLNNYWLLNYQKSKNFFTNLISTKSSITIVFFKIVVLLSLFIVSLLTLFRLDSLFFASEKIGITNILHLNTPELKLQNSFAIFRSTIIYLTILVAFFNVYKNLNKYYKDYTKIILWSISNLLPGFVAIFSFFFYTYERSFQDTASSFGNLFFFSLIWIYIYAVSLSHFLFVEKRFLKLSSYNNVKIKLINVNYYSKIFTLLIFYVIFGFLAFSGNQAAKVFENNAIIDTIDRLLENVNRPAEIVIIFFLSLAGFTLFALNNLSFLFYAKESKVIRNHFANFTQFALVIFASVLIWYSTVAFGIFPNLNSILNPNAQQLPVNFYVVVAINALLVIVYYILKSLRVSPFLGVINSFFLVSLFILFSWLITMISVSVNQNDYDTYKVIWSSLWTSGLLLIDLVARMRKNLLNYQIMSIVLFVVNLIVLTVMIGFRIILINNNNFLDLDLSNISFVTKLIVYLFAVFVTQVIFGAIIFYKRHRFSRSNLKKTAVAKFKPYKVQEK</sequence>
<dbReference type="NCBIfam" id="NF045937">
    <property type="entry name" value="MSC_0624_12TM"/>
    <property type="match status" value="1"/>
</dbReference>
<feature type="transmembrane region" description="Helical" evidence="1">
    <location>
        <begin position="120"/>
        <end position="142"/>
    </location>
</feature>
<feature type="transmembrane region" description="Helical" evidence="1">
    <location>
        <begin position="391"/>
        <end position="408"/>
    </location>
</feature>
<feature type="transmembrane region" description="Helical" evidence="1">
    <location>
        <begin position="327"/>
        <end position="346"/>
    </location>
</feature>
<feature type="transmembrane region" description="Helical" evidence="1">
    <location>
        <begin position="358"/>
        <end position="379"/>
    </location>
</feature>
<dbReference type="Proteomes" id="UP000261764">
    <property type="component" value="Chromosome I"/>
</dbReference>
<keyword evidence="1" id="KW-0472">Membrane</keyword>
<gene>
    <name evidence="2" type="ORF">MAMA39_01830</name>
</gene>
<feature type="transmembrane region" description="Helical" evidence="1">
    <location>
        <begin position="462"/>
        <end position="482"/>
    </location>
</feature>
<name>A0A292II84_9MOLU</name>
<evidence type="ECO:0008006" key="4">
    <source>
        <dbReference type="Google" id="ProtNLM"/>
    </source>
</evidence>
<keyword evidence="1" id="KW-1133">Transmembrane helix</keyword>
<accession>A0A292II84</accession>